<gene>
    <name evidence="3" type="ORF">A6769_30170</name>
</gene>
<sequence>MQPFPSHTRSPTNSETLESGEISDPSALSTFKERSNSRITSLMGLPVFAQYCDNFCVSVAVRFTVNRLTAHFFFTIYFLYCPITFVTENYTFVSKPLLIWLLANLIQSISKQLAFLLVLLMESFTGTYNLGQWLLWVNNG</sequence>
<evidence type="ECO:0000313" key="3">
    <source>
        <dbReference type="EMBL" id="RCJ31835.1"/>
    </source>
</evidence>
<evidence type="ECO:0000256" key="2">
    <source>
        <dbReference type="SAM" id="Phobius"/>
    </source>
</evidence>
<evidence type="ECO:0000313" key="4">
    <source>
        <dbReference type="Proteomes" id="UP000252085"/>
    </source>
</evidence>
<feature type="transmembrane region" description="Helical" evidence="2">
    <location>
        <begin position="97"/>
        <end position="120"/>
    </location>
</feature>
<organism evidence="3 4">
    <name type="scientific">Nostoc punctiforme NIES-2108</name>
    <dbReference type="NCBI Taxonomy" id="1356359"/>
    <lineage>
        <taxon>Bacteria</taxon>
        <taxon>Bacillati</taxon>
        <taxon>Cyanobacteriota</taxon>
        <taxon>Cyanophyceae</taxon>
        <taxon>Nostocales</taxon>
        <taxon>Nostocaceae</taxon>
        <taxon>Nostoc</taxon>
    </lineage>
</organism>
<comment type="caution">
    <text evidence="3">The sequence shown here is derived from an EMBL/GenBank/DDBJ whole genome shotgun (WGS) entry which is preliminary data.</text>
</comment>
<keyword evidence="2" id="KW-0472">Membrane</keyword>
<dbReference type="EMBL" id="LXQE01000172">
    <property type="protein sequence ID" value="RCJ31835.1"/>
    <property type="molecule type" value="Genomic_DNA"/>
</dbReference>
<feature type="compositionally biased region" description="Polar residues" evidence="1">
    <location>
        <begin position="1"/>
        <end position="17"/>
    </location>
</feature>
<accession>A0A367R5Z1</accession>
<evidence type="ECO:0000256" key="1">
    <source>
        <dbReference type="SAM" id="MobiDB-lite"/>
    </source>
</evidence>
<feature type="region of interest" description="Disordered" evidence="1">
    <location>
        <begin position="1"/>
        <end position="23"/>
    </location>
</feature>
<dbReference type="AlphaFoldDB" id="A0A367R5Z1"/>
<proteinExistence type="predicted"/>
<protein>
    <submittedName>
        <fullName evidence="3">Uncharacterized protein</fullName>
    </submittedName>
</protein>
<name>A0A367R5Z1_NOSPU</name>
<feature type="transmembrane region" description="Helical" evidence="2">
    <location>
        <begin position="68"/>
        <end position="85"/>
    </location>
</feature>
<reference evidence="4" key="1">
    <citation type="submission" date="2016-04" db="EMBL/GenBank/DDBJ databases">
        <authorList>
            <person name="Tabuchi Yagui T.R."/>
        </authorList>
    </citation>
    <scope>NUCLEOTIDE SEQUENCE [LARGE SCALE GENOMIC DNA]</scope>
</reference>
<keyword evidence="2" id="KW-1133">Transmembrane helix</keyword>
<dbReference type="Proteomes" id="UP000252085">
    <property type="component" value="Unassembled WGS sequence"/>
</dbReference>
<keyword evidence="2" id="KW-0812">Transmembrane</keyword>